<keyword evidence="3" id="KW-1185">Reference proteome</keyword>
<evidence type="ECO:0000313" key="2">
    <source>
        <dbReference type="EMBL" id="KAG1326341.1"/>
    </source>
</evidence>
<feature type="compositionally biased region" description="Basic residues" evidence="1">
    <location>
        <begin position="342"/>
        <end position="355"/>
    </location>
</feature>
<organism evidence="2 3">
    <name type="scientific">Cocos nucifera</name>
    <name type="common">Coconut palm</name>
    <dbReference type="NCBI Taxonomy" id="13894"/>
    <lineage>
        <taxon>Eukaryota</taxon>
        <taxon>Viridiplantae</taxon>
        <taxon>Streptophyta</taxon>
        <taxon>Embryophyta</taxon>
        <taxon>Tracheophyta</taxon>
        <taxon>Spermatophyta</taxon>
        <taxon>Magnoliopsida</taxon>
        <taxon>Liliopsida</taxon>
        <taxon>Arecaceae</taxon>
        <taxon>Arecoideae</taxon>
        <taxon>Cocoseae</taxon>
        <taxon>Attaleinae</taxon>
        <taxon>Cocos</taxon>
    </lineage>
</organism>
<feature type="region of interest" description="Disordered" evidence="1">
    <location>
        <begin position="342"/>
        <end position="363"/>
    </location>
</feature>
<dbReference type="EMBL" id="CM017872">
    <property type="protein sequence ID" value="KAG1326341.1"/>
    <property type="molecule type" value="Genomic_DNA"/>
</dbReference>
<protein>
    <submittedName>
        <fullName evidence="2">Uncharacterized protein</fullName>
    </submittedName>
</protein>
<feature type="region of interest" description="Disordered" evidence="1">
    <location>
        <begin position="111"/>
        <end position="144"/>
    </location>
</feature>
<dbReference type="AlphaFoldDB" id="A0A8K0HTH1"/>
<evidence type="ECO:0000256" key="1">
    <source>
        <dbReference type="SAM" id="MobiDB-lite"/>
    </source>
</evidence>
<reference evidence="2" key="1">
    <citation type="journal article" date="2017" name="Gigascience">
        <title>The genome draft of coconut (Cocos nucifera).</title>
        <authorList>
            <person name="Xiao Y."/>
            <person name="Xu P."/>
            <person name="Fan H."/>
            <person name="Baudouin L."/>
            <person name="Xia W."/>
            <person name="Bocs S."/>
            <person name="Xu J."/>
            <person name="Li Q."/>
            <person name="Guo A."/>
            <person name="Zhou L."/>
            <person name="Li J."/>
            <person name="Wu Y."/>
            <person name="Ma Z."/>
            <person name="Armero A."/>
            <person name="Issali A.E."/>
            <person name="Liu N."/>
            <person name="Peng M."/>
            <person name="Yang Y."/>
        </authorList>
    </citation>
    <scope>NUCLEOTIDE SEQUENCE</scope>
    <source>
        <tissue evidence="2">Spear leaf of Hainan Tall coconut</tissue>
    </source>
</reference>
<feature type="compositionally biased region" description="Polar residues" evidence="1">
    <location>
        <begin position="219"/>
        <end position="229"/>
    </location>
</feature>
<reference evidence="2" key="2">
    <citation type="submission" date="2019-07" db="EMBL/GenBank/DDBJ databases">
        <authorList>
            <person name="Yang Y."/>
            <person name="Bocs S."/>
            <person name="Baudouin L."/>
        </authorList>
    </citation>
    <scope>NUCLEOTIDE SEQUENCE</scope>
    <source>
        <tissue evidence="2">Spear leaf of Hainan Tall coconut</tissue>
    </source>
</reference>
<accession>A0A8K0HTH1</accession>
<name>A0A8K0HTH1_COCNU</name>
<comment type="caution">
    <text evidence="2">The sequence shown here is derived from an EMBL/GenBank/DDBJ whole genome shotgun (WGS) entry which is preliminary data.</text>
</comment>
<feature type="region of interest" description="Disordered" evidence="1">
    <location>
        <begin position="219"/>
        <end position="239"/>
    </location>
</feature>
<dbReference type="Proteomes" id="UP000797356">
    <property type="component" value="Chromosome 1"/>
</dbReference>
<evidence type="ECO:0000313" key="3">
    <source>
        <dbReference type="Proteomes" id="UP000797356"/>
    </source>
</evidence>
<proteinExistence type="predicted"/>
<gene>
    <name evidence="2" type="ORF">COCNU_01G002750</name>
</gene>
<sequence>MFAPRKGLSFISDFPSSIHNWKTQFFFVSSTLSWGFSFIWGTPNTNPNDNNCIDAANQEDFLKLKDIKVLMQRELLIDQALYDVGLDLVTTAAMHPPSSLSMVDIHRYMGKRKSTTSEGSSRAAKKKKPDVPTVAAADQTDLPSVGAQDVSIEVPPSVEEQDDDVVVVEAPSALVEPTMSQVSSMFEAALKEQQPVATQAPLSPYWMLALLERLSSQRQGKAPATSTGSGVLKESQTSSSSSRSVNIQIPIGESALHNPALARHLIEAILLPVDKWIQKSWTLAEFFFFLLFNDFDGPRCVGTGQRISSLHRYLITNGQIIWRWSKPKGMPSMNVFRLSPIKKKRWKSGRRNSKRRTPDSRTS</sequence>